<gene>
    <name evidence="4" type="ORF">D0Y65_019688</name>
    <name evidence="3" type="ORF">glysoja_028676</name>
</gene>
<sequence length="381" mass="42163">MDLEPWEALDVDDTNLSAFLRPCNSNSDSSSLIPGPAGAVQAVMRNRRHHDPLSTQEFLKRVERQSDRDFNTNPWLCALQFVHLQGGDDDVAHGTPLSSIQNNAETERVPLIVALVKSSTPNGFGDITVNLKDPTATLTATVHRKVFSHPDLRKEILTVGSVLILQKVAVFSPNRNTRYLNITLHNIVKVFPKDSGPPSQQLTYPACPVIRTTPSMERHERLLTPGSTFSLPLERTEGIMSNLRFDSSFRQVADSDRQRSEVLASTSFRSDNGNDQNRETVSEGENLSLSLDNAGPVKVNCGGELESEVEDQPNPPKLDEGGDILARIAQGNSSATNSIPTSHGEKTGMENHFERQTQMVNKKCSFPHWTEEQLDELLAFD</sequence>
<dbReference type="EMBL" id="QZWG01000008">
    <property type="protein sequence ID" value="RZB95415.1"/>
    <property type="molecule type" value="Genomic_DNA"/>
</dbReference>
<dbReference type="Pfam" id="PF15072">
    <property type="entry name" value="HROB"/>
    <property type="match status" value="1"/>
</dbReference>
<dbReference type="Proteomes" id="UP000053555">
    <property type="component" value="Unassembled WGS sequence"/>
</dbReference>
<evidence type="ECO:0000313" key="5">
    <source>
        <dbReference type="Proteomes" id="UP000289340"/>
    </source>
</evidence>
<evidence type="ECO:0000313" key="4">
    <source>
        <dbReference type="EMBL" id="RZB95415.1"/>
    </source>
</evidence>
<feature type="domain" description="Homologous recombination OB-fold protein OB-fold" evidence="2">
    <location>
        <begin position="107"/>
        <end position="194"/>
    </location>
</feature>
<dbReference type="AlphaFoldDB" id="A0A0B2NY52"/>
<dbReference type="PANTHER" id="PTHR14523">
    <property type="entry name" value="UNCHARACTERIZED PROTEIN C17ORF53 HOMOLOG"/>
    <property type="match status" value="1"/>
</dbReference>
<evidence type="ECO:0000256" key="1">
    <source>
        <dbReference type="SAM" id="MobiDB-lite"/>
    </source>
</evidence>
<dbReference type="InterPro" id="IPR028045">
    <property type="entry name" value="HROB"/>
</dbReference>
<keyword evidence="5" id="KW-1185">Reference proteome</keyword>
<dbReference type="EMBL" id="KN671175">
    <property type="protein sequence ID" value="KHN00148.1"/>
    <property type="molecule type" value="Genomic_DNA"/>
</dbReference>
<dbReference type="GO" id="GO:0000725">
    <property type="term" value="P:recombinational repair"/>
    <property type="evidence" value="ECO:0007669"/>
    <property type="project" value="InterPro"/>
</dbReference>
<dbReference type="Gramene" id="XM_028391181.1">
    <property type="protein sequence ID" value="XP_028246982.1"/>
    <property type="gene ID" value="LOC114424340"/>
</dbReference>
<proteinExistence type="predicted"/>
<evidence type="ECO:0000313" key="3">
    <source>
        <dbReference type="EMBL" id="KHN00148.1"/>
    </source>
</evidence>
<dbReference type="Proteomes" id="UP000289340">
    <property type="component" value="Chromosome 8"/>
</dbReference>
<name>A0A0B2NY52_GLYSO</name>
<reference evidence="3" key="1">
    <citation type="submission" date="2014-07" db="EMBL/GenBank/DDBJ databases">
        <title>Identification of a novel salt tolerance gene in wild soybean by whole-genome sequencing.</title>
        <authorList>
            <person name="Lam H.-M."/>
            <person name="Qi X."/>
            <person name="Li M.-W."/>
            <person name="Liu X."/>
            <person name="Xie M."/>
            <person name="Ni M."/>
            <person name="Xu X."/>
        </authorList>
    </citation>
    <scope>NUCLEOTIDE SEQUENCE [LARGE SCALE GENOMIC DNA]</scope>
    <source>
        <tissue evidence="3">Root</tissue>
    </source>
</reference>
<protein>
    <recommendedName>
        <fullName evidence="2">Homologous recombination OB-fold protein OB-fold domain-containing protein</fullName>
    </recommendedName>
</protein>
<feature type="compositionally biased region" description="Polar residues" evidence="1">
    <location>
        <begin position="263"/>
        <end position="275"/>
    </location>
</feature>
<accession>A0A0B2NY52</accession>
<evidence type="ECO:0000259" key="2">
    <source>
        <dbReference type="Pfam" id="PF15072"/>
    </source>
</evidence>
<feature type="region of interest" description="Disordered" evidence="1">
    <location>
        <begin position="254"/>
        <end position="285"/>
    </location>
</feature>
<dbReference type="InterPro" id="IPR058570">
    <property type="entry name" value="HROB_OB"/>
</dbReference>
<organism evidence="3">
    <name type="scientific">Glycine soja</name>
    <name type="common">Wild soybean</name>
    <dbReference type="NCBI Taxonomy" id="3848"/>
    <lineage>
        <taxon>Eukaryota</taxon>
        <taxon>Viridiplantae</taxon>
        <taxon>Streptophyta</taxon>
        <taxon>Embryophyta</taxon>
        <taxon>Tracheophyta</taxon>
        <taxon>Spermatophyta</taxon>
        <taxon>Magnoliopsida</taxon>
        <taxon>eudicotyledons</taxon>
        <taxon>Gunneridae</taxon>
        <taxon>Pentapetalae</taxon>
        <taxon>rosids</taxon>
        <taxon>fabids</taxon>
        <taxon>Fabales</taxon>
        <taxon>Fabaceae</taxon>
        <taxon>Papilionoideae</taxon>
        <taxon>50 kb inversion clade</taxon>
        <taxon>NPAAA clade</taxon>
        <taxon>indigoferoid/millettioid clade</taxon>
        <taxon>Phaseoleae</taxon>
        <taxon>Glycine</taxon>
        <taxon>Glycine subgen. Soja</taxon>
    </lineage>
</organism>
<reference evidence="4 5" key="2">
    <citation type="submission" date="2018-09" db="EMBL/GenBank/DDBJ databases">
        <title>A high-quality reference genome of wild soybean provides a powerful tool to mine soybean genomes.</title>
        <authorList>
            <person name="Xie M."/>
            <person name="Chung C.Y.L."/>
            <person name="Li M.-W."/>
            <person name="Wong F.-L."/>
            <person name="Chan T.-F."/>
            <person name="Lam H.-M."/>
        </authorList>
    </citation>
    <scope>NUCLEOTIDE SEQUENCE [LARGE SCALE GENOMIC DNA]</scope>
    <source>
        <strain evidence="5">cv. W05</strain>
        <tissue evidence="4">Hypocotyl of etiolated seedlings</tissue>
    </source>
</reference>
<dbReference type="PANTHER" id="PTHR14523:SF1">
    <property type="entry name" value="HOMOLOGOUS RECOMBINATION OB-FOLD PROTEIN"/>
    <property type="match status" value="1"/>
</dbReference>